<dbReference type="PANTHER" id="PTHR31672:SF13">
    <property type="entry name" value="F-BOX PROTEIN CPR30-LIKE"/>
    <property type="match status" value="1"/>
</dbReference>
<evidence type="ECO:0000259" key="1">
    <source>
        <dbReference type="SMART" id="SM00256"/>
    </source>
</evidence>
<gene>
    <name evidence="2" type="ORF">O6P43_028120</name>
</gene>
<dbReference type="PANTHER" id="PTHR31672">
    <property type="entry name" value="BNACNNG10540D PROTEIN"/>
    <property type="match status" value="1"/>
</dbReference>
<dbReference type="InterPro" id="IPR006527">
    <property type="entry name" value="F-box-assoc_dom_typ1"/>
</dbReference>
<reference evidence="2" key="1">
    <citation type="journal article" date="2023" name="Science">
        <title>Elucidation of the pathway for biosynthesis of saponin adjuvants from the soapbark tree.</title>
        <authorList>
            <person name="Reed J."/>
            <person name="Orme A."/>
            <person name="El-Demerdash A."/>
            <person name="Owen C."/>
            <person name="Martin L.B.B."/>
            <person name="Misra R.C."/>
            <person name="Kikuchi S."/>
            <person name="Rejzek M."/>
            <person name="Martin A.C."/>
            <person name="Harkess A."/>
            <person name="Leebens-Mack J."/>
            <person name="Louveau T."/>
            <person name="Stephenson M.J."/>
            <person name="Osbourn A."/>
        </authorList>
    </citation>
    <scope>NUCLEOTIDE SEQUENCE</scope>
    <source>
        <strain evidence="2">S10</strain>
    </source>
</reference>
<dbReference type="SUPFAM" id="SSF81383">
    <property type="entry name" value="F-box domain"/>
    <property type="match status" value="1"/>
</dbReference>
<dbReference type="InterPro" id="IPR050796">
    <property type="entry name" value="SCF_F-box_component"/>
</dbReference>
<dbReference type="Gene3D" id="1.20.1280.50">
    <property type="match status" value="1"/>
</dbReference>
<dbReference type="AlphaFoldDB" id="A0AAD7KWU3"/>
<dbReference type="Pfam" id="PF07734">
    <property type="entry name" value="FBA_1"/>
    <property type="match status" value="1"/>
</dbReference>
<dbReference type="KEGG" id="qsa:O6P43_028120"/>
<keyword evidence="3" id="KW-1185">Reference proteome</keyword>
<dbReference type="SMART" id="SM00256">
    <property type="entry name" value="FBOX"/>
    <property type="match status" value="1"/>
</dbReference>
<sequence>MEVHVAAPSNKTSLALVNSNDLVVDILSRLPVKSLMRFKCVHKSWHVLIDEDNYFKTMHLHKFTFNENNARILLKQQIENPSKDVLHMLSDEEAHESVARLDMPSIFQIEEFPYGINHPYLCSVNGIICISNCKRAGLWNPAIREFRLLPDFQQPDVKDYNYNGYGIGYDCIRDDYKVIRTVDCYTENGYYLEDEESTYTPGSPMFFQPPEKLFFEVYSLKTDSWRKVNVDSEPFIIASYTLPNHVYLKGACHWLSCQTNDHDGVLLSFDMIEEVFQKTDLPDRVRSDGPIVNLKGSIAFINEDFRESKCFYIWILEGGQLYVTHSIWLKAESDFNQQQQILLLIQFTYDLWFYSNLCLYGLNNISVAVNRFLLTSSCWNNLVL</sequence>
<dbReference type="InterPro" id="IPR017451">
    <property type="entry name" value="F-box-assoc_interact_dom"/>
</dbReference>
<feature type="domain" description="F-box" evidence="1">
    <location>
        <begin position="18"/>
        <end position="58"/>
    </location>
</feature>
<dbReference type="NCBIfam" id="TIGR01640">
    <property type="entry name" value="F_box_assoc_1"/>
    <property type="match status" value="1"/>
</dbReference>
<comment type="caution">
    <text evidence="2">The sequence shown here is derived from an EMBL/GenBank/DDBJ whole genome shotgun (WGS) entry which is preliminary data.</text>
</comment>
<protein>
    <submittedName>
        <fullName evidence="2">F-box protein</fullName>
    </submittedName>
</protein>
<dbReference type="CDD" id="cd22157">
    <property type="entry name" value="F-box_AtFBW1-like"/>
    <property type="match status" value="1"/>
</dbReference>
<name>A0AAD7KWU3_QUISA</name>
<evidence type="ECO:0000313" key="2">
    <source>
        <dbReference type="EMBL" id="KAJ7947514.1"/>
    </source>
</evidence>
<organism evidence="2 3">
    <name type="scientific">Quillaja saponaria</name>
    <name type="common">Soap bark tree</name>
    <dbReference type="NCBI Taxonomy" id="32244"/>
    <lineage>
        <taxon>Eukaryota</taxon>
        <taxon>Viridiplantae</taxon>
        <taxon>Streptophyta</taxon>
        <taxon>Embryophyta</taxon>
        <taxon>Tracheophyta</taxon>
        <taxon>Spermatophyta</taxon>
        <taxon>Magnoliopsida</taxon>
        <taxon>eudicotyledons</taxon>
        <taxon>Gunneridae</taxon>
        <taxon>Pentapetalae</taxon>
        <taxon>rosids</taxon>
        <taxon>fabids</taxon>
        <taxon>Fabales</taxon>
        <taxon>Quillajaceae</taxon>
        <taxon>Quillaja</taxon>
    </lineage>
</organism>
<evidence type="ECO:0000313" key="3">
    <source>
        <dbReference type="Proteomes" id="UP001163823"/>
    </source>
</evidence>
<accession>A0AAD7KWU3</accession>
<dbReference type="EMBL" id="JARAOO010000012">
    <property type="protein sequence ID" value="KAJ7947514.1"/>
    <property type="molecule type" value="Genomic_DNA"/>
</dbReference>
<dbReference type="Pfam" id="PF00646">
    <property type="entry name" value="F-box"/>
    <property type="match status" value="1"/>
</dbReference>
<dbReference type="InterPro" id="IPR001810">
    <property type="entry name" value="F-box_dom"/>
</dbReference>
<dbReference type="InterPro" id="IPR036047">
    <property type="entry name" value="F-box-like_dom_sf"/>
</dbReference>
<dbReference type="Proteomes" id="UP001163823">
    <property type="component" value="Chromosome 12"/>
</dbReference>
<proteinExistence type="predicted"/>